<feature type="region of interest" description="Disordered" evidence="1">
    <location>
        <begin position="1"/>
        <end position="24"/>
    </location>
</feature>
<dbReference type="InterPro" id="IPR005959">
    <property type="entry name" value="Fumarylacetoacetase"/>
</dbReference>
<dbReference type="PANTHER" id="PTHR43069:SF2">
    <property type="entry name" value="FUMARYLACETOACETASE"/>
    <property type="match status" value="1"/>
</dbReference>
<dbReference type="PANTHER" id="PTHR43069">
    <property type="entry name" value="FUMARYLACETOACETASE"/>
    <property type="match status" value="1"/>
</dbReference>
<dbReference type="GO" id="GO:0006572">
    <property type="term" value="P:L-tyrosine catabolic process"/>
    <property type="evidence" value="ECO:0007669"/>
    <property type="project" value="TreeGrafter"/>
</dbReference>
<dbReference type="Proteomes" id="UP000199111">
    <property type="component" value="Unassembled WGS sequence"/>
</dbReference>
<dbReference type="GO" id="GO:0004334">
    <property type="term" value="F:fumarylacetoacetase activity"/>
    <property type="evidence" value="ECO:0007669"/>
    <property type="project" value="InterPro"/>
</dbReference>
<dbReference type="SUPFAM" id="SSF56529">
    <property type="entry name" value="FAH"/>
    <property type="match status" value="1"/>
</dbReference>
<evidence type="ECO:0000313" key="2">
    <source>
        <dbReference type="EMBL" id="SFK32751.1"/>
    </source>
</evidence>
<dbReference type="AlphaFoldDB" id="A0A1I3YN90"/>
<dbReference type="GO" id="GO:0006559">
    <property type="term" value="P:L-phenylalanine catabolic process"/>
    <property type="evidence" value="ECO:0007669"/>
    <property type="project" value="TreeGrafter"/>
</dbReference>
<name>A0A1I3YN90_9ACTN</name>
<dbReference type="EMBL" id="FOQY01000022">
    <property type="protein sequence ID" value="SFK32751.1"/>
    <property type="molecule type" value="Genomic_DNA"/>
</dbReference>
<keyword evidence="3" id="KW-1185">Reference proteome</keyword>
<sequence>MSGAPLRTGDLLTSGPVSGSAGGRFGTFLEPAWNGRDPLGMPDGTERVFLEGGDVVCVTASVSGPEGVRLSLGEAVGMAHPAV</sequence>
<organism evidence="2 3">
    <name type="scientific">Streptosporangium canum</name>
    <dbReference type="NCBI Taxonomy" id="324952"/>
    <lineage>
        <taxon>Bacteria</taxon>
        <taxon>Bacillati</taxon>
        <taxon>Actinomycetota</taxon>
        <taxon>Actinomycetes</taxon>
        <taxon>Streptosporangiales</taxon>
        <taxon>Streptosporangiaceae</taxon>
        <taxon>Streptosporangium</taxon>
    </lineage>
</organism>
<dbReference type="Gene3D" id="3.90.850.10">
    <property type="entry name" value="Fumarylacetoacetase-like, C-terminal domain"/>
    <property type="match status" value="1"/>
</dbReference>
<evidence type="ECO:0000256" key="1">
    <source>
        <dbReference type="SAM" id="MobiDB-lite"/>
    </source>
</evidence>
<gene>
    <name evidence="2" type="ORF">SAMN05216275_122100</name>
</gene>
<accession>A0A1I3YN90</accession>
<dbReference type="InterPro" id="IPR036663">
    <property type="entry name" value="Fumarylacetoacetase_C_sf"/>
</dbReference>
<proteinExistence type="predicted"/>
<evidence type="ECO:0000313" key="3">
    <source>
        <dbReference type="Proteomes" id="UP000199111"/>
    </source>
</evidence>
<dbReference type="GO" id="GO:1902000">
    <property type="term" value="P:homogentisate catabolic process"/>
    <property type="evidence" value="ECO:0007669"/>
    <property type="project" value="TreeGrafter"/>
</dbReference>
<reference evidence="3" key="1">
    <citation type="submission" date="2016-10" db="EMBL/GenBank/DDBJ databases">
        <authorList>
            <person name="Varghese N."/>
            <person name="Submissions S."/>
        </authorList>
    </citation>
    <scope>NUCLEOTIDE SEQUENCE [LARGE SCALE GENOMIC DNA]</scope>
    <source>
        <strain evidence="3">CGMCC 4.2126</strain>
    </source>
</reference>
<protein>
    <submittedName>
        <fullName evidence="2">Fumarylacetoacetase</fullName>
    </submittedName>
</protein>